<evidence type="ECO:0000259" key="15">
    <source>
        <dbReference type="PROSITE" id="PS50109"/>
    </source>
</evidence>
<dbReference type="FunFam" id="3.30.565.10:FF:000023">
    <property type="entry name" value="PAS domain-containing sensor histidine kinase"/>
    <property type="match status" value="1"/>
</dbReference>
<protein>
    <recommendedName>
        <fullName evidence="4">histidine kinase</fullName>
        <ecNumber evidence="4">2.7.13.3</ecNumber>
    </recommendedName>
</protein>
<dbReference type="SUPFAM" id="SSF47384">
    <property type="entry name" value="Homodimeric domain of signal transducing histidine kinase"/>
    <property type="match status" value="1"/>
</dbReference>
<evidence type="ECO:0000256" key="7">
    <source>
        <dbReference type="ARBA" id="ARBA00022679"/>
    </source>
</evidence>
<dbReference type="SMART" id="SM00086">
    <property type="entry name" value="PAC"/>
    <property type="match status" value="1"/>
</dbReference>
<dbReference type="SMART" id="SM00387">
    <property type="entry name" value="HATPase_c"/>
    <property type="match status" value="1"/>
</dbReference>
<sequence>MNNPSDHSSSTPCHVSEQDLAAARQELQRATERMENMLESLTDGFCAVDRDWNITYINGRALQMVAPLNKSRDSLVGRRLWDEFEDLHGTSVAADCRRAMEQRITVNKEFFYRRLQCWLDMRVYPSPEGLTLYFQDITARKLDQQALIDNNNRLQLAIAAGRLGDWRWDAASDRVTFGARAAEILGLPEGVALEWPLLRARLAQDDRQRVRRAVLEAFSQGKDLDLECRLLPRDGHAGGAPSGQPAARCVALVGRPDYASPAQGGGVLGMTGMAQDISARREADDHLRQSEEELRALANTIPQLAWMADPSGAIVWFNQRWYEYTGITQSESTGWGWKAVYDPAVLPAVLEHWDESVRTGSPFEMEFPIRGADGNFRWFLTRVEAVHDRDGRVVRWFGTNTDVDQVKRAEQALREESHVLELLNSTGSILASTRDLRSLMQAATDAAAGVCGARFGAFFHYGEQGAGTLFSLYTLSGATSAEFQDFAAPGASALFGPGLRADGLVRIGDMRVGDMRVGDMRVGDMRVGDLGHDPQHAAKALQFGLPAGHPPVRSYLSVPVTARSGELLGTMFFGHPEPGVFTERSERIVSGIAAQAAIAVDNIRLVEAASRAAEERKVLLENEREARAEAERTSQMKDEFLATLSHELRTPLSAILGWSQVLRRGSRDGADLQRGLSTIERNARAQAQLIEDLLDMSRITSGKVLLDMQTVAPAGFIDAAIETVRPAADAKGIRIERHYGDQVPPVAGDPGRLQQVIWNLLSNAIKFTPRDGLVTIEVGQHEEQVAITIRDNGAGIGPEFITHVFERFRQADASMTRTHGGLGLGLSIVKHLVEQHGGTVRAESAGVGQGASFTIELPVAKTPPRSIDSARARMIRESPAQSADAGLGAQAAEGAIRDLRGTSVLVVDDDRDARELIARILADCQASVRLAASAREAFEMLQAAPPDLLISDLGMPEVDGLELLSWVRALPREAGGQVAAIALTAFARSEDRLKALEAGFSAHVSKPVEQTELMEAIGMVALPATSQLVNGGARLVNR</sequence>
<keyword evidence="5" id="KW-1003">Cell membrane</keyword>
<evidence type="ECO:0000256" key="10">
    <source>
        <dbReference type="ARBA" id="ARBA00022840"/>
    </source>
</evidence>
<dbReference type="FunFam" id="1.10.287.130:FF:000001">
    <property type="entry name" value="Two-component sensor histidine kinase"/>
    <property type="match status" value="1"/>
</dbReference>
<dbReference type="CDD" id="cd00082">
    <property type="entry name" value="HisKA"/>
    <property type="match status" value="1"/>
</dbReference>
<evidence type="ECO:0000256" key="4">
    <source>
        <dbReference type="ARBA" id="ARBA00012438"/>
    </source>
</evidence>
<keyword evidence="8" id="KW-0547">Nucleotide-binding</keyword>
<evidence type="ECO:0000256" key="6">
    <source>
        <dbReference type="ARBA" id="ARBA00022553"/>
    </source>
</evidence>
<evidence type="ECO:0000256" key="1">
    <source>
        <dbReference type="ARBA" id="ARBA00000085"/>
    </source>
</evidence>
<dbReference type="EC" id="2.7.13.3" evidence="4"/>
<dbReference type="CDD" id="cd17580">
    <property type="entry name" value="REC_2_DhkD-like"/>
    <property type="match status" value="1"/>
</dbReference>
<keyword evidence="9" id="KW-0418">Kinase</keyword>
<dbReference type="GO" id="GO:0005886">
    <property type="term" value="C:plasma membrane"/>
    <property type="evidence" value="ECO:0007669"/>
    <property type="project" value="UniProtKB-SubCell"/>
</dbReference>
<comment type="subcellular location">
    <subcellularLocation>
        <location evidence="2">Cell membrane</location>
    </subcellularLocation>
    <subcellularLocation>
        <location evidence="3">Membrane raft</location>
        <topology evidence="3">Multi-pass membrane protein</topology>
    </subcellularLocation>
</comment>
<evidence type="ECO:0000313" key="19">
    <source>
        <dbReference type="EMBL" id="TXG00289.1"/>
    </source>
</evidence>
<dbReference type="SMART" id="SM00448">
    <property type="entry name" value="REC"/>
    <property type="match status" value="1"/>
</dbReference>
<feature type="domain" description="PAS" evidence="17">
    <location>
        <begin position="290"/>
        <end position="334"/>
    </location>
</feature>
<dbReference type="Pfam" id="PF08448">
    <property type="entry name" value="PAS_4"/>
    <property type="match status" value="1"/>
</dbReference>
<keyword evidence="6 13" id="KW-0597">Phosphoprotein</keyword>
<dbReference type="PROSITE" id="PS50110">
    <property type="entry name" value="RESPONSE_REGULATORY"/>
    <property type="match status" value="1"/>
</dbReference>
<dbReference type="SUPFAM" id="SSF55785">
    <property type="entry name" value="PYP-like sensor domain (PAS domain)"/>
    <property type="match status" value="3"/>
</dbReference>
<proteinExistence type="predicted"/>
<dbReference type="InterPro" id="IPR003018">
    <property type="entry name" value="GAF"/>
</dbReference>
<dbReference type="SUPFAM" id="SSF55781">
    <property type="entry name" value="GAF domain-like"/>
    <property type="match status" value="1"/>
</dbReference>
<dbReference type="NCBIfam" id="TIGR00229">
    <property type="entry name" value="sensory_box"/>
    <property type="match status" value="1"/>
</dbReference>
<dbReference type="InterPro" id="IPR003594">
    <property type="entry name" value="HATPase_dom"/>
</dbReference>
<dbReference type="AlphaFoldDB" id="A0A5C7FY13"/>
<dbReference type="Pfam" id="PF02518">
    <property type="entry name" value="HATPase_c"/>
    <property type="match status" value="1"/>
</dbReference>
<evidence type="ECO:0000256" key="5">
    <source>
        <dbReference type="ARBA" id="ARBA00022475"/>
    </source>
</evidence>
<dbReference type="PROSITE" id="PS50109">
    <property type="entry name" value="HIS_KIN"/>
    <property type="match status" value="1"/>
</dbReference>
<dbReference type="InterPro" id="IPR035965">
    <property type="entry name" value="PAS-like_dom_sf"/>
</dbReference>
<dbReference type="CDD" id="cd00130">
    <property type="entry name" value="PAS"/>
    <property type="match status" value="2"/>
</dbReference>
<keyword evidence="12" id="KW-0472">Membrane</keyword>
<evidence type="ECO:0000256" key="3">
    <source>
        <dbReference type="ARBA" id="ARBA00004314"/>
    </source>
</evidence>
<feature type="domain" description="Response regulatory" evidence="16">
    <location>
        <begin position="903"/>
        <end position="1021"/>
    </location>
</feature>
<organism evidence="19 20">
    <name type="scientific">Massilia arenae</name>
    <dbReference type="NCBI Taxonomy" id="2603288"/>
    <lineage>
        <taxon>Bacteria</taxon>
        <taxon>Pseudomonadati</taxon>
        <taxon>Pseudomonadota</taxon>
        <taxon>Betaproteobacteria</taxon>
        <taxon>Burkholderiales</taxon>
        <taxon>Oxalobacteraceae</taxon>
        <taxon>Telluria group</taxon>
        <taxon>Massilia</taxon>
    </lineage>
</organism>
<evidence type="ECO:0000256" key="14">
    <source>
        <dbReference type="SAM" id="Coils"/>
    </source>
</evidence>
<dbReference type="Pfam" id="PF00072">
    <property type="entry name" value="Response_reg"/>
    <property type="match status" value="1"/>
</dbReference>
<dbReference type="Gene3D" id="3.30.450.40">
    <property type="match status" value="1"/>
</dbReference>
<evidence type="ECO:0000256" key="9">
    <source>
        <dbReference type="ARBA" id="ARBA00022777"/>
    </source>
</evidence>
<dbReference type="InterPro" id="IPR005467">
    <property type="entry name" value="His_kinase_dom"/>
</dbReference>
<evidence type="ECO:0000256" key="13">
    <source>
        <dbReference type="PROSITE-ProRule" id="PRU00169"/>
    </source>
</evidence>
<feature type="coiled-coil region" evidence="14">
    <location>
        <begin position="13"/>
        <end position="44"/>
    </location>
</feature>
<reference evidence="19 20" key="1">
    <citation type="submission" date="2019-08" db="EMBL/GenBank/DDBJ databases">
        <title>Massilia golmudensis sp. nov., isolated from sand in the Qinghai-Tibetan Plateau.</title>
        <authorList>
            <person name="Zhang B."/>
        </authorList>
    </citation>
    <scope>NUCLEOTIDE SEQUENCE [LARGE SCALE GENOMIC DNA]</scope>
    <source>
        <strain evidence="19 20">GEM5</strain>
    </source>
</reference>
<dbReference type="Gene3D" id="3.30.565.10">
    <property type="entry name" value="Histidine kinase-like ATPase, C-terminal domain"/>
    <property type="match status" value="1"/>
</dbReference>
<dbReference type="SMART" id="SM00388">
    <property type="entry name" value="HisKA"/>
    <property type="match status" value="1"/>
</dbReference>
<dbReference type="SUPFAM" id="SSF52172">
    <property type="entry name" value="CheY-like"/>
    <property type="match status" value="1"/>
</dbReference>
<feature type="domain" description="PAC" evidence="18">
    <location>
        <begin position="363"/>
        <end position="415"/>
    </location>
</feature>
<dbReference type="InterPro" id="IPR013656">
    <property type="entry name" value="PAS_4"/>
</dbReference>
<dbReference type="InterPro" id="IPR000700">
    <property type="entry name" value="PAS-assoc_C"/>
</dbReference>
<dbReference type="InterPro" id="IPR000014">
    <property type="entry name" value="PAS"/>
</dbReference>
<gene>
    <name evidence="19" type="ORF">FVD38_09800</name>
</gene>
<dbReference type="RefSeq" id="WP_147934639.1">
    <property type="nucleotide sequence ID" value="NZ_VPFD01000008.1"/>
</dbReference>
<evidence type="ECO:0000256" key="2">
    <source>
        <dbReference type="ARBA" id="ARBA00004236"/>
    </source>
</evidence>
<dbReference type="GO" id="GO:0005524">
    <property type="term" value="F:ATP binding"/>
    <property type="evidence" value="ECO:0007669"/>
    <property type="project" value="UniProtKB-KW"/>
</dbReference>
<dbReference type="EMBL" id="VPFD01000008">
    <property type="protein sequence ID" value="TXG00289.1"/>
    <property type="molecule type" value="Genomic_DNA"/>
</dbReference>
<comment type="caution">
    <text evidence="19">The sequence shown here is derived from an EMBL/GenBank/DDBJ whole genome shotgun (WGS) entry which is preliminary data.</text>
</comment>
<dbReference type="SMART" id="SM00065">
    <property type="entry name" value="GAF"/>
    <property type="match status" value="1"/>
</dbReference>
<dbReference type="PROSITE" id="PS50112">
    <property type="entry name" value="PAS"/>
    <property type="match status" value="1"/>
</dbReference>
<dbReference type="SUPFAM" id="SSF55874">
    <property type="entry name" value="ATPase domain of HSP90 chaperone/DNA topoisomerase II/histidine kinase"/>
    <property type="match status" value="1"/>
</dbReference>
<evidence type="ECO:0000259" key="17">
    <source>
        <dbReference type="PROSITE" id="PS50112"/>
    </source>
</evidence>
<dbReference type="PROSITE" id="PS50113">
    <property type="entry name" value="PAC"/>
    <property type="match status" value="1"/>
</dbReference>
<feature type="coiled-coil region" evidence="14">
    <location>
        <begin position="603"/>
        <end position="633"/>
    </location>
</feature>
<dbReference type="Pfam" id="PF13185">
    <property type="entry name" value="GAF_2"/>
    <property type="match status" value="1"/>
</dbReference>
<keyword evidence="20" id="KW-1185">Reference proteome</keyword>
<evidence type="ECO:0000256" key="12">
    <source>
        <dbReference type="ARBA" id="ARBA00023136"/>
    </source>
</evidence>
<evidence type="ECO:0000256" key="8">
    <source>
        <dbReference type="ARBA" id="ARBA00022741"/>
    </source>
</evidence>
<dbReference type="PANTHER" id="PTHR43547:SF2">
    <property type="entry name" value="HYBRID SIGNAL TRANSDUCTION HISTIDINE KINASE C"/>
    <property type="match status" value="1"/>
</dbReference>
<dbReference type="GO" id="GO:0000155">
    <property type="term" value="F:phosphorelay sensor kinase activity"/>
    <property type="evidence" value="ECO:0007669"/>
    <property type="project" value="InterPro"/>
</dbReference>
<evidence type="ECO:0000256" key="11">
    <source>
        <dbReference type="ARBA" id="ARBA00023012"/>
    </source>
</evidence>
<name>A0A5C7FY13_9BURK</name>
<dbReference type="Pfam" id="PF08447">
    <property type="entry name" value="PAS_3"/>
    <property type="match status" value="1"/>
</dbReference>
<dbReference type="PANTHER" id="PTHR43547">
    <property type="entry name" value="TWO-COMPONENT HISTIDINE KINASE"/>
    <property type="match status" value="1"/>
</dbReference>
<keyword evidence="7" id="KW-0808">Transferase</keyword>
<dbReference type="CDD" id="cd16922">
    <property type="entry name" value="HATPase_EvgS-ArcB-TorS-like"/>
    <property type="match status" value="1"/>
</dbReference>
<dbReference type="Gene3D" id="3.40.50.2300">
    <property type="match status" value="1"/>
</dbReference>
<accession>A0A5C7FY13</accession>
<feature type="modified residue" description="4-aspartylphosphate" evidence="13">
    <location>
        <position position="952"/>
    </location>
</feature>
<dbReference type="InterPro" id="IPR011006">
    <property type="entry name" value="CheY-like_superfamily"/>
</dbReference>
<dbReference type="InterPro" id="IPR003661">
    <property type="entry name" value="HisK_dim/P_dom"/>
</dbReference>
<evidence type="ECO:0000259" key="18">
    <source>
        <dbReference type="PROSITE" id="PS50113"/>
    </source>
</evidence>
<keyword evidence="10" id="KW-0067">ATP-binding</keyword>
<dbReference type="SMART" id="SM00091">
    <property type="entry name" value="PAS"/>
    <property type="match status" value="3"/>
</dbReference>
<dbReference type="InterPro" id="IPR004358">
    <property type="entry name" value="Sig_transdc_His_kin-like_C"/>
</dbReference>
<comment type="catalytic activity">
    <reaction evidence="1">
        <text>ATP + protein L-histidine = ADP + protein N-phospho-L-histidine.</text>
        <dbReference type="EC" id="2.7.13.3"/>
    </reaction>
</comment>
<dbReference type="InterPro" id="IPR013655">
    <property type="entry name" value="PAS_fold_3"/>
</dbReference>
<dbReference type="Gene3D" id="3.30.450.20">
    <property type="entry name" value="PAS domain"/>
    <property type="match status" value="3"/>
</dbReference>
<keyword evidence="14" id="KW-0175">Coiled coil</keyword>
<dbReference type="InterPro" id="IPR036890">
    <property type="entry name" value="HATPase_C_sf"/>
</dbReference>
<dbReference type="InterPro" id="IPR001610">
    <property type="entry name" value="PAC"/>
</dbReference>
<dbReference type="GO" id="GO:0045121">
    <property type="term" value="C:membrane raft"/>
    <property type="evidence" value="ECO:0007669"/>
    <property type="project" value="UniProtKB-SubCell"/>
</dbReference>
<evidence type="ECO:0000313" key="20">
    <source>
        <dbReference type="Proteomes" id="UP000321413"/>
    </source>
</evidence>
<dbReference type="InterPro" id="IPR029016">
    <property type="entry name" value="GAF-like_dom_sf"/>
</dbReference>
<feature type="domain" description="Histidine kinase" evidence="15">
    <location>
        <begin position="643"/>
        <end position="861"/>
    </location>
</feature>
<evidence type="ECO:0000259" key="16">
    <source>
        <dbReference type="PROSITE" id="PS50110"/>
    </source>
</evidence>
<dbReference type="PRINTS" id="PR00344">
    <property type="entry name" value="BCTRLSENSOR"/>
</dbReference>
<dbReference type="Proteomes" id="UP000321413">
    <property type="component" value="Unassembled WGS sequence"/>
</dbReference>
<dbReference type="InterPro" id="IPR001789">
    <property type="entry name" value="Sig_transdc_resp-reg_receiver"/>
</dbReference>
<dbReference type="InterPro" id="IPR036097">
    <property type="entry name" value="HisK_dim/P_sf"/>
</dbReference>
<dbReference type="FunFam" id="3.30.450.20:FF:000099">
    <property type="entry name" value="Sensory box sensor histidine kinase"/>
    <property type="match status" value="1"/>
</dbReference>
<dbReference type="Gene3D" id="1.10.287.130">
    <property type="match status" value="1"/>
</dbReference>
<keyword evidence="11" id="KW-0902">Two-component regulatory system</keyword>
<dbReference type="Pfam" id="PF00512">
    <property type="entry name" value="HisKA"/>
    <property type="match status" value="1"/>
</dbReference>